<feature type="domain" description="D-isomer specific 2-hydroxyacid dehydrogenase catalytic" evidence="5">
    <location>
        <begin position="29"/>
        <end position="324"/>
    </location>
</feature>
<keyword evidence="8" id="KW-1185">Reference proteome</keyword>
<protein>
    <submittedName>
        <fullName evidence="7">Phosphoglycerate dehydrogenase-like enzyme</fullName>
    </submittedName>
</protein>
<dbReference type="InterPro" id="IPR006140">
    <property type="entry name" value="D-isomer_DH_NAD-bd"/>
</dbReference>
<name>A0ABU0DYJ1_9FIRM</name>
<keyword evidence="2 4" id="KW-0560">Oxidoreductase</keyword>
<comment type="caution">
    <text evidence="7">The sequence shown here is derived from an EMBL/GenBank/DDBJ whole genome shotgun (WGS) entry which is preliminary data.</text>
</comment>
<dbReference type="InterPro" id="IPR050857">
    <property type="entry name" value="D-2-hydroxyacid_DH"/>
</dbReference>
<dbReference type="PROSITE" id="PS00671">
    <property type="entry name" value="D_2_HYDROXYACID_DH_3"/>
    <property type="match status" value="1"/>
</dbReference>
<dbReference type="SUPFAM" id="SSF52283">
    <property type="entry name" value="Formate/glycerate dehydrogenase catalytic domain-like"/>
    <property type="match status" value="1"/>
</dbReference>
<organism evidence="7 8">
    <name type="scientific">Breznakia pachnodae</name>
    <dbReference type="NCBI Taxonomy" id="265178"/>
    <lineage>
        <taxon>Bacteria</taxon>
        <taxon>Bacillati</taxon>
        <taxon>Bacillota</taxon>
        <taxon>Erysipelotrichia</taxon>
        <taxon>Erysipelotrichales</taxon>
        <taxon>Erysipelotrichaceae</taxon>
        <taxon>Breznakia</taxon>
    </lineage>
</organism>
<dbReference type="SUPFAM" id="SSF51735">
    <property type="entry name" value="NAD(P)-binding Rossmann-fold domains"/>
    <property type="match status" value="1"/>
</dbReference>
<evidence type="ECO:0000259" key="6">
    <source>
        <dbReference type="Pfam" id="PF02826"/>
    </source>
</evidence>
<dbReference type="EMBL" id="JAUSUR010000001">
    <property type="protein sequence ID" value="MDQ0359651.1"/>
    <property type="molecule type" value="Genomic_DNA"/>
</dbReference>
<evidence type="ECO:0000313" key="7">
    <source>
        <dbReference type="EMBL" id="MDQ0359651.1"/>
    </source>
</evidence>
<dbReference type="InterPro" id="IPR006139">
    <property type="entry name" value="D-isomer_2_OHA_DH_cat_dom"/>
</dbReference>
<comment type="similarity">
    <text evidence="1 4">Belongs to the D-isomer specific 2-hydroxyacid dehydrogenase family.</text>
</comment>
<proteinExistence type="inferred from homology"/>
<evidence type="ECO:0000256" key="4">
    <source>
        <dbReference type="RuleBase" id="RU003719"/>
    </source>
</evidence>
<accession>A0ABU0DYJ1</accession>
<dbReference type="RefSeq" id="WP_307404943.1">
    <property type="nucleotide sequence ID" value="NZ_JAUSUR010000001.1"/>
</dbReference>
<evidence type="ECO:0000259" key="5">
    <source>
        <dbReference type="Pfam" id="PF00389"/>
    </source>
</evidence>
<dbReference type="Pfam" id="PF00389">
    <property type="entry name" value="2-Hacid_dh"/>
    <property type="match status" value="1"/>
</dbReference>
<feature type="domain" description="D-isomer specific 2-hydroxyacid dehydrogenase NAD-binding" evidence="6">
    <location>
        <begin position="114"/>
        <end position="291"/>
    </location>
</feature>
<sequence length="326" mass="36466">MGKIAVINITSFGREFPEFVEELEVNVGKVEKFILPADIPVEELIDLLKGYQYVLLGNYPYFGETFFKQCDLKLIARHGIGFNNIDLKSAKEHNIYVTSIPNEIEMYAVAEQALALTLSISKNIVVADDMVHQGEWNVNRQRIMGIQLTNKVTGIIGYGNIGSCYAQMMQHGLNNKVLVYDPYLSKEVADKDGVTLVELDELLAKSDVVSLHANLTKETTHILNEKNLSKMKTSAILINSGRGDLIDEKALIKVLKEKKIFGYGADVASVEPMLKENELLTLPNVIITPHSSIYNTDCMWQMNRKVVDDVCLVEVGSKPNNIINDM</sequence>
<reference evidence="7 8" key="1">
    <citation type="submission" date="2023-07" db="EMBL/GenBank/DDBJ databases">
        <title>Genomic Encyclopedia of Type Strains, Phase IV (KMG-IV): sequencing the most valuable type-strain genomes for metagenomic binning, comparative biology and taxonomic classification.</title>
        <authorList>
            <person name="Goeker M."/>
        </authorList>
    </citation>
    <scope>NUCLEOTIDE SEQUENCE [LARGE SCALE GENOMIC DNA]</scope>
    <source>
        <strain evidence="7 8">DSM 16784</strain>
    </source>
</reference>
<evidence type="ECO:0000256" key="1">
    <source>
        <dbReference type="ARBA" id="ARBA00005854"/>
    </source>
</evidence>
<dbReference type="InterPro" id="IPR029753">
    <property type="entry name" value="D-isomer_DH_CS"/>
</dbReference>
<dbReference type="Proteomes" id="UP001230220">
    <property type="component" value="Unassembled WGS sequence"/>
</dbReference>
<keyword evidence="3" id="KW-0520">NAD</keyword>
<dbReference type="Gene3D" id="3.40.50.720">
    <property type="entry name" value="NAD(P)-binding Rossmann-like Domain"/>
    <property type="match status" value="2"/>
</dbReference>
<evidence type="ECO:0000256" key="2">
    <source>
        <dbReference type="ARBA" id="ARBA00023002"/>
    </source>
</evidence>
<dbReference type="PANTHER" id="PTHR42789">
    <property type="entry name" value="D-ISOMER SPECIFIC 2-HYDROXYACID DEHYDROGENASE FAMILY PROTEIN (AFU_ORTHOLOGUE AFUA_6G10090)"/>
    <property type="match status" value="1"/>
</dbReference>
<dbReference type="PANTHER" id="PTHR42789:SF1">
    <property type="entry name" value="D-ISOMER SPECIFIC 2-HYDROXYACID DEHYDROGENASE FAMILY PROTEIN (AFU_ORTHOLOGUE AFUA_6G10090)"/>
    <property type="match status" value="1"/>
</dbReference>
<dbReference type="InterPro" id="IPR036291">
    <property type="entry name" value="NAD(P)-bd_dom_sf"/>
</dbReference>
<evidence type="ECO:0000313" key="8">
    <source>
        <dbReference type="Proteomes" id="UP001230220"/>
    </source>
</evidence>
<gene>
    <name evidence="7" type="ORF">J2S15_000382</name>
</gene>
<dbReference type="Pfam" id="PF02826">
    <property type="entry name" value="2-Hacid_dh_C"/>
    <property type="match status" value="1"/>
</dbReference>
<evidence type="ECO:0000256" key="3">
    <source>
        <dbReference type="ARBA" id="ARBA00023027"/>
    </source>
</evidence>